<organism evidence="6 7">
    <name type="scientific">Tagetes erecta</name>
    <name type="common">African marigold</name>
    <dbReference type="NCBI Taxonomy" id="13708"/>
    <lineage>
        <taxon>Eukaryota</taxon>
        <taxon>Viridiplantae</taxon>
        <taxon>Streptophyta</taxon>
        <taxon>Embryophyta</taxon>
        <taxon>Tracheophyta</taxon>
        <taxon>Spermatophyta</taxon>
        <taxon>Magnoliopsida</taxon>
        <taxon>eudicotyledons</taxon>
        <taxon>Gunneridae</taxon>
        <taxon>Pentapetalae</taxon>
        <taxon>asterids</taxon>
        <taxon>campanulids</taxon>
        <taxon>Asterales</taxon>
        <taxon>Asteraceae</taxon>
        <taxon>Asteroideae</taxon>
        <taxon>Heliantheae alliance</taxon>
        <taxon>Tageteae</taxon>
        <taxon>Tagetes</taxon>
    </lineage>
</organism>
<feature type="domain" description="Terpene synthase N-terminal" evidence="4">
    <location>
        <begin position="60"/>
        <end position="227"/>
    </location>
</feature>
<evidence type="ECO:0000259" key="4">
    <source>
        <dbReference type="Pfam" id="PF01397"/>
    </source>
</evidence>
<keyword evidence="7" id="KW-1185">Reference proteome</keyword>
<evidence type="ECO:0000256" key="1">
    <source>
        <dbReference type="ARBA" id="ARBA00001946"/>
    </source>
</evidence>
<dbReference type="PANTHER" id="PTHR31225:SF9">
    <property type="entry name" value="TERPENE SYNTHASE 10"/>
    <property type="match status" value="1"/>
</dbReference>
<dbReference type="SUPFAM" id="SSF48576">
    <property type="entry name" value="Terpenoid synthases"/>
    <property type="match status" value="1"/>
</dbReference>
<feature type="domain" description="Terpene synthase metal-binding" evidence="5">
    <location>
        <begin position="287"/>
        <end position="523"/>
    </location>
</feature>
<dbReference type="SFLD" id="SFLDS00005">
    <property type="entry name" value="Isoprenoid_Synthase_Type_I"/>
    <property type="match status" value="1"/>
</dbReference>
<gene>
    <name evidence="6" type="ORF">QVD17_11553</name>
</gene>
<dbReference type="InterPro" id="IPR044814">
    <property type="entry name" value="Terpene_cyclase_plant_C1"/>
</dbReference>
<dbReference type="GO" id="GO:0016102">
    <property type="term" value="P:diterpenoid biosynthetic process"/>
    <property type="evidence" value="ECO:0007669"/>
    <property type="project" value="InterPro"/>
</dbReference>
<evidence type="ECO:0000313" key="6">
    <source>
        <dbReference type="EMBL" id="KAK1429345.1"/>
    </source>
</evidence>
<dbReference type="InterPro" id="IPR001906">
    <property type="entry name" value="Terpene_synth_N"/>
</dbReference>
<dbReference type="SFLD" id="SFLDG01019">
    <property type="entry name" value="Terpene_Cyclase_Like_1_C_Termi"/>
    <property type="match status" value="1"/>
</dbReference>
<dbReference type="GO" id="GO:0034005">
    <property type="term" value="F:germacrene-A synthase activity"/>
    <property type="evidence" value="ECO:0007669"/>
    <property type="project" value="UniProtKB-ARBA"/>
</dbReference>
<dbReference type="EMBL" id="JAUHHV010000003">
    <property type="protein sequence ID" value="KAK1429345.1"/>
    <property type="molecule type" value="Genomic_DNA"/>
</dbReference>
<dbReference type="InterPro" id="IPR008930">
    <property type="entry name" value="Terpenoid_cyclase/PrenylTrfase"/>
</dbReference>
<comment type="cofactor">
    <cofactor evidence="1">
        <name>Mg(2+)</name>
        <dbReference type="ChEBI" id="CHEBI:18420"/>
    </cofactor>
</comment>
<dbReference type="PANTHER" id="PTHR31225">
    <property type="entry name" value="OS04G0344100 PROTEIN-RELATED"/>
    <property type="match status" value="1"/>
</dbReference>
<comment type="caution">
    <text evidence="6">The sequence shown here is derived from an EMBL/GenBank/DDBJ whole genome shotgun (WGS) entry which is preliminary data.</text>
</comment>
<dbReference type="Gene3D" id="1.10.600.10">
    <property type="entry name" value="Farnesyl Diphosphate Synthase"/>
    <property type="match status" value="1"/>
</dbReference>
<dbReference type="FunFam" id="1.50.10.130:FF:000001">
    <property type="entry name" value="Isoprene synthase, chloroplastic"/>
    <property type="match status" value="1"/>
</dbReference>
<dbReference type="AlphaFoldDB" id="A0AAD8NV22"/>
<dbReference type="InterPro" id="IPR005630">
    <property type="entry name" value="Terpene_synthase_metal-bd"/>
</dbReference>
<sequence>MCFFSCPLVIRKDPVVRNTQFNIRRTTNSSQAKLTVAEPLVRRRSASYESSLWSYDRVQSLSTIYLGNDHTATADRLKEEVKTMIQKSSMVENILSSLELVDELQRLGIAYHFKEEISKLLDMIHFKTHDKWDIMDLNVQSLGFRLLRQHSYPISQDVFGNYKNKIEDLNPRLYKDMVGILNLYEASYHSFEDESILDEAKDLTTKYLTEKTYEIDESIASLVSHALEVPLHWRVPREEARWFIKEYEKRSDMNQTLIELAKLDFNIVQAIHIEDLKHTSRWWRNTSWDERLTFARDRLVECFLWTVGYSYVPEFSLGRRNITKVNAMITTIDDVYDVYGTLDELEQFTNVITRWDINAIENLPNYMKICFLGLYNTINEITYNTLINTDILVLPYLKKAWADLCKSYLVEAKWYYSGHTPTLKEYLDNACITIGSPLTLMHIKCSTPITSTKEIRRWFEETESIVNHTALIVRLVDDLATSSDEMKRGDSPKSIQCYMHESGATEEEARRYIKNIIMNTWKKLNKERASAKSQLLQEFIDYAMDIVRMAQFMYGRGDGHGYPNVTKSHVLSLLFNPIQGI</sequence>
<name>A0AAD8NV22_TARER</name>
<evidence type="ECO:0000256" key="2">
    <source>
        <dbReference type="ARBA" id="ARBA00022723"/>
    </source>
</evidence>
<accession>A0AAD8NV22</accession>
<protein>
    <submittedName>
        <fullName evidence="6">Uncharacterized protein</fullName>
    </submittedName>
</protein>
<dbReference type="GO" id="GO:0046246">
    <property type="term" value="P:terpene biosynthetic process"/>
    <property type="evidence" value="ECO:0007669"/>
    <property type="project" value="UniProtKB-ARBA"/>
</dbReference>
<dbReference type="GO" id="GO:0000287">
    <property type="term" value="F:magnesium ion binding"/>
    <property type="evidence" value="ECO:0007669"/>
    <property type="project" value="InterPro"/>
</dbReference>
<dbReference type="SUPFAM" id="SSF48239">
    <property type="entry name" value="Terpenoid cyclases/Protein prenyltransferases"/>
    <property type="match status" value="1"/>
</dbReference>
<proteinExistence type="predicted"/>
<dbReference type="InterPro" id="IPR050148">
    <property type="entry name" value="Terpene_synthase-like"/>
</dbReference>
<dbReference type="Proteomes" id="UP001229421">
    <property type="component" value="Unassembled WGS sequence"/>
</dbReference>
<dbReference type="Pfam" id="PF01397">
    <property type="entry name" value="Terpene_synth"/>
    <property type="match status" value="1"/>
</dbReference>
<dbReference type="InterPro" id="IPR008949">
    <property type="entry name" value="Isoprenoid_synthase_dom_sf"/>
</dbReference>
<evidence type="ECO:0000259" key="5">
    <source>
        <dbReference type="Pfam" id="PF03936"/>
    </source>
</evidence>
<dbReference type="Pfam" id="PF03936">
    <property type="entry name" value="Terpene_synth_C"/>
    <property type="match status" value="1"/>
</dbReference>
<dbReference type="Gene3D" id="1.50.10.130">
    <property type="entry name" value="Terpene synthase, N-terminal domain"/>
    <property type="match status" value="1"/>
</dbReference>
<keyword evidence="2" id="KW-0479">Metal-binding</keyword>
<dbReference type="InterPro" id="IPR036965">
    <property type="entry name" value="Terpene_synth_N_sf"/>
</dbReference>
<evidence type="ECO:0000313" key="7">
    <source>
        <dbReference type="Proteomes" id="UP001229421"/>
    </source>
</evidence>
<dbReference type="FunFam" id="1.10.600.10:FF:000007">
    <property type="entry name" value="Isoprene synthase, chloroplastic"/>
    <property type="match status" value="1"/>
</dbReference>
<reference evidence="6" key="1">
    <citation type="journal article" date="2023" name="bioRxiv">
        <title>Improved chromosome-level genome assembly for marigold (Tagetes erecta).</title>
        <authorList>
            <person name="Jiang F."/>
            <person name="Yuan L."/>
            <person name="Wang S."/>
            <person name="Wang H."/>
            <person name="Xu D."/>
            <person name="Wang A."/>
            <person name="Fan W."/>
        </authorList>
    </citation>
    <scope>NUCLEOTIDE SEQUENCE</scope>
    <source>
        <strain evidence="6">WSJ</strain>
        <tissue evidence="6">Leaf</tissue>
    </source>
</reference>
<dbReference type="CDD" id="cd00684">
    <property type="entry name" value="Terpene_cyclase_plant_C1"/>
    <property type="match status" value="1"/>
</dbReference>
<keyword evidence="3" id="KW-0460">Magnesium</keyword>
<evidence type="ECO:0000256" key="3">
    <source>
        <dbReference type="ARBA" id="ARBA00022842"/>
    </source>
</evidence>
<dbReference type="InterPro" id="IPR034741">
    <property type="entry name" value="Terpene_cyclase-like_1_C"/>
</dbReference>